<dbReference type="AlphaFoldDB" id="A0A2A9P508"/>
<evidence type="ECO:0000259" key="10">
    <source>
        <dbReference type="Pfam" id="PF05730"/>
    </source>
</evidence>
<proteinExistence type="inferred from homology"/>
<feature type="compositionally biased region" description="Polar residues" evidence="9">
    <location>
        <begin position="260"/>
        <end position="273"/>
    </location>
</feature>
<feature type="region of interest" description="Disordered" evidence="9">
    <location>
        <begin position="321"/>
        <end position="343"/>
    </location>
</feature>
<comment type="subcellular location">
    <subcellularLocation>
        <location evidence="1">Membrane</location>
        <topology evidence="1">Lipid-anchor</topology>
        <topology evidence="1">GPI-anchor</topology>
    </subcellularLocation>
    <subcellularLocation>
        <location evidence="2">Secreted</location>
    </subcellularLocation>
</comment>
<evidence type="ECO:0000256" key="1">
    <source>
        <dbReference type="ARBA" id="ARBA00004589"/>
    </source>
</evidence>
<dbReference type="GO" id="GO:0098552">
    <property type="term" value="C:side of membrane"/>
    <property type="evidence" value="ECO:0007669"/>
    <property type="project" value="UniProtKB-KW"/>
</dbReference>
<feature type="domain" description="CFEM" evidence="10">
    <location>
        <begin position="346"/>
        <end position="409"/>
    </location>
</feature>
<keyword evidence="5" id="KW-0325">Glycoprotein</keyword>
<keyword evidence="7" id="KW-1015">Disulfide bond</keyword>
<name>A0A2A9P508_OPHUN</name>
<feature type="compositionally biased region" description="Low complexity" evidence="9">
    <location>
        <begin position="721"/>
        <end position="735"/>
    </location>
</feature>
<keyword evidence="6" id="KW-0732">Signal</keyword>
<evidence type="ECO:0000256" key="9">
    <source>
        <dbReference type="SAM" id="MobiDB-lite"/>
    </source>
</evidence>
<evidence type="ECO:0000313" key="12">
    <source>
        <dbReference type="Proteomes" id="UP000037136"/>
    </source>
</evidence>
<dbReference type="Pfam" id="PF05730">
    <property type="entry name" value="CFEM"/>
    <property type="match status" value="1"/>
</dbReference>
<keyword evidence="8" id="KW-0449">Lipoprotein</keyword>
<dbReference type="STRING" id="268505.A0A2A9P508"/>
<feature type="compositionally biased region" description="Pro residues" evidence="9">
    <location>
        <begin position="334"/>
        <end position="343"/>
    </location>
</feature>
<feature type="region of interest" description="Disordered" evidence="9">
    <location>
        <begin position="478"/>
        <end position="768"/>
    </location>
</feature>
<keyword evidence="5" id="KW-0336">GPI-anchor</keyword>
<protein>
    <recommendedName>
        <fullName evidence="10">CFEM domain-containing protein</fullName>
    </recommendedName>
</protein>
<evidence type="ECO:0000256" key="8">
    <source>
        <dbReference type="ARBA" id="ARBA00023288"/>
    </source>
</evidence>
<keyword evidence="12" id="KW-1185">Reference proteome</keyword>
<reference evidence="11 12" key="1">
    <citation type="journal article" date="2015" name="BMC Genomics">
        <title>Gene expression during zombie ant biting behavior reflects the complexity underlying fungal parasitic behavioral manipulation.</title>
        <authorList>
            <person name="de Bekker C."/>
            <person name="Ohm R.A."/>
            <person name="Loreto R.G."/>
            <person name="Sebastian A."/>
            <person name="Albert I."/>
            <person name="Merrow M."/>
            <person name="Brachmann A."/>
            <person name="Hughes D.P."/>
        </authorList>
    </citation>
    <scope>NUCLEOTIDE SEQUENCE [LARGE SCALE GENOMIC DNA]</scope>
    <source>
        <strain evidence="11 12">SC16a</strain>
    </source>
</reference>
<dbReference type="EMBL" id="LAZP02000700">
    <property type="protein sequence ID" value="PFH55973.1"/>
    <property type="molecule type" value="Genomic_DNA"/>
</dbReference>
<accession>A0A2A9P508</accession>
<organism evidence="11 12">
    <name type="scientific">Ophiocordyceps unilateralis</name>
    <name type="common">Zombie-ant fungus</name>
    <name type="synonym">Torrubia unilateralis</name>
    <dbReference type="NCBI Taxonomy" id="268505"/>
    <lineage>
        <taxon>Eukaryota</taxon>
        <taxon>Fungi</taxon>
        <taxon>Dikarya</taxon>
        <taxon>Ascomycota</taxon>
        <taxon>Pezizomycotina</taxon>
        <taxon>Sordariomycetes</taxon>
        <taxon>Hypocreomycetidae</taxon>
        <taxon>Hypocreales</taxon>
        <taxon>Ophiocordycipitaceae</taxon>
        <taxon>Ophiocordyceps</taxon>
    </lineage>
</organism>
<evidence type="ECO:0000256" key="2">
    <source>
        <dbReference type="ARBA" id="ARBA00004613"/>
    </source>
</evidence>
<keyword evidence="4" id="KW-0964">Secreted</keyword>
<evidence type="ECO:0000256" key="7">
    <source>
        <dbReference type="ARBA" id="ARBA00023157"/>
    </source>
</evidence>
<comment type="similarity">
    <text evidence="3">Belongs to the RBT5 family.</text>
</comment>
<gene>
    <name evidence="11" type="ORF">XA68_17312</name>
</gene>
<comment type="caution">
    <text evidence="11">The sequence shown here is derived from an EMBL/GenBank/DDBJ whole genome shotgun (WGS) entry which is preliminary data.</text>
</comment>
<evidence type="ECO:0000313" key="11">
    <source>
        <dbReference type="EMBL" id="PFH55973.1"/>
    </source>
</evidence>
<dbReference type="InterPro" id="IPR008427">
    <property type="entry name" value="Extracellular_membr_CFEM_dom"/>
</dbReference>
<evidence type="ECO:0000256" key="4">
    <source>
        <dbReference type="ARBA" id="ARBA00022525"/>
    </source>
</evidence>
<feature type="compositionally biased region" description="Polar residues" evidence="9">
    <location>
        <begin position="626"/>
        <end position="651"/>
    </location>
</feature>
<dbReference type="GO" id="GO:0005576">
    <property type="term" value="C:extracellular region"/>
    <property type="evidence" value="ECO:0007669"/>
    <property type="project" value="UniProtKB-SubCell"/>
</dbReference>
<evidence type="ECO:0000256" key="3">
    <source>
        <dbReference type="ARBA" id="ARBA00010031"/>
    </source>
</evidence>
<feature type="compositionally biased region" description="Polar residues" evidence="9">
    <location>
        <begin position="321"/>
        <end position="332"/>
    </location>
</feature>
<feature type="compositionally biased region" description="Acidic residues" evidence="9">
    <location>
        <begin position="738"/>
        <end position="748"/>
    </location>
</feature>
<keyword evidence="5" id="KW-0472">Membrane</keyword>
<evidence type="ECO:0000256" key="5">
    <source>
        <dbReference type="ARBA" id="ARBA00022622"/>
    </source>
</evidence>
<evidence type="ECO:0000256" key="6">
    <source>
        <dbReference type="ARBA" id="ARBA00022729"/>
    </source>
</evidence>
<reference evidence="11 12" key="2">
    <citation type="journal article" date="2017" name="Sci. Rep.">
        <title>Ant-infecting Ophiocordyceps genomes reveal a high diversity of potential behavioral manipulation genes and a possible major role for enterotoxins.</title>
        <authorList>
            <person name="de Bekker C."/>
            <person name="Ohm R.A."/>
            <person name="Evans H.C."/>
            <person name="Brachmann A."/>
            <person name="Hughes D.P."/>
        </authorList>
    </citation>
    <scope>NUCLEOTIDE SEQUENCE [LARGE SCALE GENOMIC DNA]</scope>
    <source>
        <strain evidence="11 12">SC16a</strain>
    </source>
</reference>
<dbReference type="OrthoDB" id="5431405at2759"/>
<feature type="compositionally biased region" description="Basic and acidic residues" evidence="9">
    <location>
        <begin position="672"/>
        <end position="684"/>
    </location>
</feature>
<dbReference type="Proteomes" id="UP000037136">
    <property type="component" value="Unassembled WGS sequence"/>
</dbReference>
<sequence>MEMRWPPLLFPPGLTRHPSFFTCGLYLSCPLVADHSLIDLSSIMRSSLALLAASVCVNQASATILLRYFIDKFRGAPLFHTPSNVNNVCSSQQQEGWDFDDLEPQQPVTHYGGLSLDGFLCDEEFGPAAGPRVGRRTPLRKFLKGHCNQQHGSPPSIGGGENIQFSITHLEVSCPPMGNLLLRYTMPDGETCETVSSCHVGRFTVTNDQCGGAVKVSFVYNWPGPHGHVSKDPKICMIRLYNVFWDCETSRYPVEPPPIQGQTVTLPGQTVTVPGSAPPAETVTVPGLPPPGVLSFADKQTQMSLSPPFTGGLDSSYAAQVTAPPQGQQTERQPPAPVPSGDAPFPPFVPSCISTFMKELDIKCKDNLDVGCYCRNKELTRSLYPCFFAHRSSDDEFVKAEEFFRGLCAKYIPENPEIATGAEPVLASMTITGTPCFAATDYTTVVIPATQVVGHGSTVATSSTIAIPQIVLPTAGPGAPTDVPVFSGQGDGPSHGSPSDLSDEAEAKAAHPVTNEVATEPEGGSPSSPKMDEAKSGPGIGRNPSSPKTDEAKSGPGIGRNPSSPNMDEAKSGPGIGRNPSSPNMDEAKSGPGVGRNPSSPNMDEARSGPGIGRNPSSPNMVEAQSGPNTYGSPETDNAQPRPSLGSSPGFPQTEGAAEGPNTSSPYSPEAEENKTRPTSDRIVDCAAPRQPKSNPGFDLPEPDEVQSRPSPIKPYTPKAGGPQSGPSPSRPGLSDTAADDDDDDEDEPLSRPESPEAVGDAQSGARKNIIKLQKLQPSATQRNSSTTFGGLTLRTGALAAPAHESGQAVVNGASRAGSGLYAGLALLAVMVAL</sequence>
<feature type="region of interest" description="Disordered" evidence="9">
    <location>
        <begin position="258"/>
        <end position="279"/>
    </location>
</feature>